<protein>
    <submittedName>
        <fullName evidence="2">Uncharacterized protein</fullName>
    </submittedName>
</protein>
<dbReference type="EMBL" id="JAEUBG010005646">
    <property type="protein sequence ID" value="KAH3673453.1"/>
    <property type="molecule type" value="Genomic_DNA"/>
</dbReference>
<feature type="region of interest" description="Disordered" evidence="1">
    <location>
        <begin position="1"/>
        <end position="25"/>
    </location>
</feature>
<evidence type="ECO:0000313" key="3">
    <source>
        <dbReference type="Proteomes" id="UP000774326"/>
    </source>
</evidence>
<sequence>MDEETELELNKEEDNSDEMKLDTTLDKETEPEALELIKELEMELKTMRLDDKPILEESAASDLETELETALDMDDDSSEET</sequence>
<feature type="region of interest" description="Disordered" evidence="1">
    <location>
        <begin position="52"/>
        <end position="81"/>
    </location>
</feature>
<evidence type="ECO:0000256" key="1">
    <source>
        <dbReference type="SAM" id="MobiDB-lite"/>
    </source>
</evidence>
<feature type="compositionally biased region" description="Acidic residues" evidence="1">
    <location>
        <begin position="63"/>
        <end position="81"/>
    </location>
</feature>
<evidence type="ECO:0000313" key="2">
    <source>
        <dbReference type="EMBL" id="KAH3673453.1"/>
    </source>
</evidence>
<dbReference type="Proteomes" id="UP000774326">
    <property type="component" value="Unassembled WGS sequence"/>
</dbReference>
<feature type="compositionally biased region" description="Basic and acidic residues" evidence="1">
    <location>
        <begin position="8"/>
        <end position="25"/>
    </location>
</feature>
<accession>A0A9P8PJI2</accession>
<name>A0A9P8PJI2_WICPI</name>
<reference evidence="2" key="1">
    <citation type="journal article" date="2021" name="Open Biol.">
        <title>Shared evolutionary footprints suggest mitochondrial oxidative damage underlies multiple complex I losses in fungi.</title>
        <authorList>
            <person name="Schikora-Tamarit M.A."/>
            <person name="Marcet-Houben M."/>
            <person name="Nosek J."/>
            <person name="Gabaldon T."/>
        </authorList>
    </citation>
    <scope>NUCLEOTIDE SEQUENCE</scope>
    <source>
        <strain evidence="2">CBS2887</strain>
    </source>
</reference>
<reference evidence="2" key="2">
    <citation type="submission" date="2021-01" db="EMBL/GenBank/DDBJ databases">
        <authorList>
            <person name="Schikora-Tamarit M.A."/>
        </authorList>
    </citation>
    <scope>NUCLEOTIDE SEQUENCE</scope>
    <source>
        <strain evidence="2">CBS2887</strain>
    </source>
</reference>
<comment type="caution">
    <text evidence="2">The sequence shown here is derived from an EMBL/GenBank/DDBJ whole genome shotgun (WGS) entry which is preliminary data.</text>
</comment>
<gene>
    <name evidence="2" type="ORF">WICPIJ_009764</name>
</gene>
<organism evidence="2 3">
    <name type="scientific">Wickerhamomyces pijperi</name>
    <name type="common">Yeast</name>
    <name type="synonym">Pichia pijperi</name>
    <dbReference type="NCBI Taxonomy" id="599730"/>
    <lineage>
        <taxon>Eukaryota</taxon>
        <taxon>Fungi</taxon>
        <taxon>Dikarya</taxon>
        <taxon>Ascomycota</taxon>
        <taxon>Saccharomycotina</taxon>
        <taxon>Saccharomycetes</taxon>
        <taxon>Phaffomycetales</taxon>
        <taxon>Wickerhamomycetaceae</taxon>
        <taxon>Wickerhamomyces</taxon>
    </lineage>
</organism>
<keyword evidence="3" id="KW-1185">Reference proteome</keyword>
<proteinExistence type="predicted"/>
<dbReference type="AlphaFoldDB" id="A0A9P8PJI2"/>